<sequence>MASTTAKKQLRILCFGDSLTEGYSAMGWSMTPYSGWLETYLNATIDYDYDSHVETEGRSGDCVRTGFETRMRKHYPPSTTTSPYDWVVFLGGTNDMAYRHTPTQIFDSIKTILDIPLSRGAKVLIMTVPEIESHILDDERGELNDLINNWAREKDAVWGFDLWQQMKYHGITEEERRERWDDSLHFTPKGYEMIGEMVGARLVKILEGGEGDKKIHQ</sequence>
<dbReference type="Pfam" id="PF13472">
    <property type="entry name" value="Lipase_GDSL_2"/>
    <property type="match status" value="1"/>
</dbReference>
<dbReference type="InParanoid" id="A0A194XW31"/>
<dbReference type="InterPro" id="IPR013830">
    <property type="entry name" value="SGNH_hydro"/>
</dbReference>
<dbReference type="CDD" id="cd00229">
    <property type="entry name" value="SGNH_hydrolase"/>
    <property type="match status" value="1"/>
</dbReference>
<dbReference type="OrthoDB" id="408760at2759"/>
<reference evidence="2 3" key="1">
    <citation type="submission" date="2015-10" db="EMBL/GenBank/DDBJ databases">
        <title>Full genome of DAOMC 229536 Phialocephala scopiformis, a fungal endophyte of spruce producing the potent anti-insectan compound rugulosin.</title>
        <authorList>
            <consortium name="DOE Joint Genome Institute"/>
            <person name="Walker A.K."/>
            <person name="Frasz S.L."/>
            <person name="Seifert K.A."/>
            <person name="Miller J.D."/>
            <person name="Mondo S.J."/>
            <person name="Labutti K."/>
            <person name="Lipzen A."/>
            <person name="Dockter R."/>
            <person name="Kennedy M."/>
            <person name="Grigoriev I.V."/>
            <person name="Spatafora J.W."/>
        </authorList>
    </citation>
    <scope>NUCLEOTIDE SEQUENCE [LARGE SCALE GENOMIC DNA]</scope>
    <source>
        <strain evidence="2 3">CBS 120377</strain>
    </source>
</reference>
<dbReference type="InterPro" id="IPR051532">
    <property type="entry name" value="Ester_Hydrolysis_Enzymes"/>
</dbReference>
<keyword evidence="2" id="KW-0378">Hydrolase</keyword>
<feature type="domain" description="SGNH hydrolase-type esterase" evidence="1">
    <location>
        <begin position="14"/>
        <end position="192"/>
    </location>
</feature>
<evidence type="ECO:0000313" key="3">
    <source>
        <dbReference type="Proteomes" id="UP000070700"/>
    </source>
</evidence>
<dbReference type="Proteomes" id="UP000070700">
    <property type="component" value="Unassembled WGS sequence"/>
</dbReference>
<dbReference type="RefSeq" id="XP_018078277.1">
    <property type="nucleotide sequence ID" value="XM_018217306.1"/>
</dbReference>
<dbReference type="PANTHER" id="PTHR30383">
    <property type="entry name" value="THIOESTERASE 1/PROTEASE 1/LYSOPHOSPHOLIPASE L1"/>
    <property type="match status" value="1"/>
</dbReference>
<keyword evidence="3" id="KW-1185">Reference proteome</keyword>
<protein>
    <submittedName>
        <fullName evidence="2">SGNH hydrolase</fullName>
    </submittedName>
</protein>
<dbReference type="AlphaFoldDB" id="A0A194XW31"/>
<dbReference type="GeneID" id="28827032"/>
<evidence type="ECO:0000259" key="1">
    <source>
        <dbReference type="Pfam" id="PF13472"/>
    </source>
</evidence>
<evidence type="ECO:0000313" key="2">
    <source>
        <dbReference type="EMBL" id="KUJ23922.1"/>
    </source>
</evidence>
<proteinExistence type="predicted"/>
<dbReference type="Gene3D" id="3.40.50.1110">
    <property type="entry name" value="SGNH hydrolase"/>
    <property type="match status" value="1"/>
</dbReference>
<accession>A0A194XW31</accession>
<dbReference type="InterPro" id="IPR036514">
    <property type="entry name" value="SGNH_hydro_sf"/>
</dbReference>
<gene>
    <name evidence="2" type="ORF">LY89DRAFT_703209</name>
</gene>
<name>A0A194XW31_MOLSC</name>
<dbReference type="SUPFAM" id="SSF52266">
    <property type="entry name" value="SGNH hydrolase"/>
    <property type="match status" value="1"/>
</dbReference>
<organism evidence="2 3">
    <name type="scientific">Mollisia scopiformis</name>
    <name type="common">Conifer needle endophyte fungus</name>
    <name type="synonym">Phialocephala scopiformis</name>
    <dbReference type="NCBI Taxonomy" id="149040"/>
    <lineage>
        <taxon>Eukaryota</taxon>
        <taxon>Fungi</taxon>
        <taxon>Dikarya</taxon>
        <taxon>Ascomycota</taxon>
        <taxon>Pezizomycotina</taxon>
        <taxon>Leotiomycetes</taxon>
        <taxon>Helotiales</taxon>
        <taxon>Mollisiaceae</taxon>
        <taxon>Mollisia</taxon>
    </lineage>
</organism>
<dbReference type="KEGG" id="psco:LY89DRAFT_703209"/>
<dbReference type="EMBL" id="KQ947404">
    <property type="protein sequence ID" value="KUJ23922.1"/>
    <property type="molecule type" value="Genomic_DNA"/>
</dbReference>
<dbReference type="GO" id="GO:0004622">
    <property type="term" value="F:phosphatidylcholine lysophospholipase activity"/>
    <property type="evidence" value="ECO:0007669"/>
    <property type="project" value="TreeGrafter"/>
</dbReference>
<dbReference type="PANTHER" id="PTHR30383:SF19">
    <property type="entry name" value="FIBRONECTIN TYPE-III DOMAIN-CONTAINING PROTEIN"/>
    <property type="match status" value="1"/>
</dbReference>